<comment type="caution">
    <text evidence="3">The sequence shown here is derived from an EMBL/GenBank/DDBJ whole genome shotgun (WGS) entry which is preliminary data.</text>
</comment>
<dbReference type="GO" id="GO:0045004">
    <property type="term" value="P:DNA replication proofreading"/>
    <property type="evidence" value="ECO:0007669"/>
    <property type="project" value="TreeGrafter"/>
</dbReference>
<keyword evidence="3" id="KW-0808">Transferase</keyword>
<dbReference type="Gene3D" id="3.90.1600.10">
    <property type="entry name" value="Palm domain of DNA polymerase"/>
    <property type="match status" value="1"/>
</dbReference>
<dbReference type="GO" id="GO:0003676">
    <property type="term" value="F:nucleic acid binding"/>
    <property type="evidence" value="ECO:0007669"/>
    <property type="project" value="InterPro"/>
</dbReference>
<proteinExistence type="predicted"/>
<accession>A0A090QY09</accession>
<dbReference type="PANTHER" id="PTHR10322">
    <property type="entry name" value="DNA POLYMERASE CATALYTIC SUBUNIT"/>
    <property type="match status" value="1"/>
</dbReference>
<dbReference type="AlphaFoldDB" id="A0A090QY09"/>
<dbReference type="InterPro" id="IPR023211">
    <property type="entry name" value="DNA_pol_palm_dom_sf"/>
</dbReference>
<gene>
    <name evidence="3" type="ORF">JCM19237_4569</name>
</gene>
<dbReference type="GO" id="GO:0008296">
    <property type="term" value="F:3'-5'-DNA exonuclease activity"/>
    <property type="evidence" value="ECO:0007669"/>
    <property type="project" value="TreeGrafter"/>
</dbReference>
<reference evidence="3 4" key="1">
    <citation type="journal article" date="2014" name="Genome Announc.">
        <title>Draft Genome Sequences of Two Vibrionaceae Species, Vibrio ponticus C121 and Photobacterium aphoticum C119, Isolated as Coral Reef Microbiota.</title>
        <authorList>
            <person name="Al-saari N."/>
            <person name="Meirelles P.M."/>
            <person name="Mino S."/>
            <person name="Suda W."/>
            <person name="Oshima K."/>
            <person name="Hattori M."/>
            <person name="Ohkuma M."/>
            <person name="Thompson F.L."/>
            <person name="Gomez-Gil B."/>
            <person name="Sawabe T."/>
            <person name="Sawabe T."/>
        </authorList>
    </citation>
    <scope>NUCLEOTIDE SEQUENCE [LARGE SCALE GENOMIC DNA]</scope>
    <source>
        <strain evidence="3 4">JCM 19237</strain>
    </source>
</reference>
<sequence length="412" mass="46434">MLTQAQTQAQGFVLTRQSRDVRGRTEIVLWVSTPQGPARLVVQDEKPVCFIRQQEQQAAQQALHQAGLVVTWKPLPLKNFQHDPMSACYCTSIRDSLQVSTLLTPLGIEVFEADIRLTDRYLMERFIKGGIAFTGLHQSRAGYDDYSGVKAKAADYKPTLSMVSLDIECSEKGILYSIGLHSERDSRVIMVGEPTPEQAALDWIQWVESEKALLLALEEWFIAFDPDIVIGWNVIDFDFRLLLKRAEWNAITLRLGRGKQPPHWRQSSQNANQGFITVPGRVVMDGIDTLKTATYNFRSWSLESVAQELLGEGKLVHNVHDRMAEINQMFREDKVALATYNLQDCKLVTRIFAHTHLLDFAIERCCLTGVELDRIGGSVAAFTNLYLPQLHRAGYVAPSLDSDNWIASLVAT</sequence>
<organism evidence="3 4">
    <name type="scientific">Photobacterium aphoticum</name>
    <dbReference type="NCBI Taxonomy" id="754436"/>
    <lineage>
        <taxon>Bacteria</taxon>
        <taxon>Pseudomonadati</taxon>
        <taxon>Pseudomonadota</taxon>
        <taxon>Gammaproteobacteria</taxon>
        <taxon>Vibrionales</taxon>
        <taxon>Vibrionaceae</taxon>
        <taxon>Photobacterium</taxon>
    </lineage>
</organism>
<protein>
    <submittedName>
        <fullName evidence="3">DNA polymerase II</fullName>
        <ecNumber evidence="3">2.7.7.7</ecNumber>
    </submittedName>
</protein>
<keyword evidence="3" id="KW-0548">Nucleotidyltransferase</keyword>
<evidence type="ECO:0000259" key="2">
    <source>
        <dbReference type="Pfam" id="PF22587"/>
    </source>
</evidence>
<feature type="domain" description="DNA-directed DNA polymerase family B exonuclease" evidence="1">
    <location>
        <begin position="109"/>
        <end position="305"/>
    </location>
</feature>
<feature type="domain" description="DNA polymerase II insertion" evidence="2">
    <location>
        <begin position="48"/>
        <end position="108"/>
    </location>
</feature>
<evidence type="ECO:0000313" key="3">
    <source>
        <dbReference type="EMBL" id="GAL07153.1"/>
    </source>
</evidence>
<dbReference type="Gene3D" id="3.30.420.10">
    <property type="entry name" value="Ribonuclease H-like superfamily/Ribonuclease H"/>
    <property type="match status" value="1"/>
</dbReference>
<dbReference type="InterPro" id="IPR036397">
    <property type="entry name" value="RNaseH_sf"/>
</dbReference>
<dbReference type="SUPFAM" id="SSF53098">
    <property type="entry name" value="Ribonuclease H-like"/>
    <property type="match status" value="1"/>
</dbReference>
<name>A0A090QY09_9GAMM</name>
<dbReference type="STRING" id="754436.JCM19237_4569"/>
<dbReference type="InterPro" id="IPR012337">
    <property type="entry name" value="RNaseH-like_sf"/>
</dbReference>
<dbReference type="Gene3D" id="2.40.50.590">
    <property type="match status" value="2"/>
</dbReference>
<dbReference type="InterPro" id="IPR050240">
    <property type="entry name" value="DNA_pol_type-B"/>
</dbReference>
<dbReference type="EC" id="2.7.7.7" evidence="3"/>
<dbReference type="InterPro" id="IPR006133">
    <property type="entry name" value="DNA-dir_DNA_pol_B_exonuc"/>
</dbReference>
<evidence type="ECO:0000259" key="1">
    <source>
        <dbReference type="Pfam" id="PF03104"/>
    </source>
</evidence>
<dbReference type="Proteomes" id="UP000029227">
    <property type="component" value="Unassembled WGS sequence"/>
</dbReference>
<dbReference type="GO" id="GO:0003887">
    <property type="term" value="F:DNA-directed DNA polymerase activity"/>
    <property type="evidence" value="ECO:0007669"/>
    <property type="project" value="UniProtKB-EC"/>
</dbReference>
<dbReference type="Pfam" id="PF21474">
    <property type="entry name" value="DNApolII_N"/>
    <property type="match status" value="1"/>
</dbReference>
<dbReference type="PANTHER" id="PTHR10322:SF23">
    <property type="entry name" value="DNA POLYMERASE DELTA CATALYTIC SUBUNIT"/>
    <property type="match status" value="1"/>
</dbReference>
<dbReference type="Pfam" id="PF22587">
    <property type="entry name" value="DNApolII_insertion"/>
    <property type="match status" value="1"/>
</dbReference>
<dbReference type="InterPro" id="IPR055208">
    <property type="entry name" value="PolB_insertion"/>
</dbReference>
<dbReference type="CDD" id="cd05784">
    <property type="entry name" value="DNA_polB_II_exo"/>
    <property type="match status" value="1"/>
</dbReference>
<dbReference type="GO" id="GO:0009432">
    <property type="term" value="P:SOS response"/>
    <property type="evidence" value="ECO:0007669"/>
    <property type="project" value="TreeGrafter"/>
</dbReference>
<dbReference type="eggNOG" id="COG0417">
    <property type="taxonomic scope" value="Bacteria"/>
</dbReference>
<dbReference type="EMBL" id="BBMN01000015">
    <property type="protein sequence ID" value="GAL07153.1"/>
    <property type="molecule type" value="Genomic_DNA"/>
</dbReference>
<evidence type="ECO:0000313" key="4">
    <source>
        <dbReference type="Proteomes" id="UP000029227"/>
    </source>
</evidence>
<dbReference type="Pfam" id="PF03104">
    <property type="entry name" value="DNA_pol_B_exo1"/>
    <property type="match status" value="1"/>
</dbReference>